<comment type="similarity">
    <text evidence="1">Belongs to the short-chain fatty acyl-CoA assimilation regulator (ScfR) family.</text>
</comment>
<feature type="domain" description="HTH cro/C1-type" evidence="2">
    <location>
        <begin position="9"/>
        <end position="65"/>
    </location>
</feature>
<dbReference type="InterPro" id="IPR010982">
    <property type="entry name" value="Lambda_DNA-bd_dom_sf"/>
</dbReference>
<dbReference type="Pfam" id="PF06114">
    <property type="entry name" value="Peptidase_M78"/>
    <property type="match status" value="1"/>
</dbReference>
<evidence type="ECO:0000256" key="1">
    <source>
        <dbReference type="ARBA" id="ARBA00007227"/>
    </source>
</evidence>
<evidence type="ECO:0000259" key="2">
    <source>
        <dbReference type="PROSITE" id="PS50943"/>
    </source>
</evidence>
<name>A0A926NUB3_9SPHI</name>
<evidence type="ECO:0000313" key="4">
    <source>
        <dbReference type="Proteomes" id="UP000619078"/>
    </source>
</evidence>
<evidence type="ECO:0000313" key="3">
    <source>
        <dbReference type="EMBL" id="MBD1395132.1"/>
    </source>
</evidence>
<dbReference type="PANTHER" id="PTHR43236">
    <property type="entry name" value="ANTITOXIN HIGA1"/>
    <property type="match status" value="1"/>
</dbReference>
<dbReference type="CDD" id="cd00093">
    <property type="entry name" value="HTH_XRE"/>
    <property type="match status" value="1"/>
</dbReference>
<dbReference type="PROSITE" id="PS50943">
    <property type="entry name" value="HTH_CROC1"/>
    <property type="match status" value="1"/>
</dbReference>
<dbReference type="AlphaFoldDB" id="A0A926NUB3"/>
<gene>
    <name evidence="3" type="ORF">IDJ76_18655</name>
</gene>
<organism evidence="3 4">
    <name type="scientific">Mucilaginibacter glaciei</name>
    <dbReference type="NCBI Taxonomy" id="2772109"/>
    <lineage>
        <taxon>Bacteria</taxon>
        <taxon>Pseudomonadati</taxon>
        <taxon>Bacteroidota</taxon>
        <taxon>Sphingobacteriia</taxon>
        <taxon>Sphingobacteriales</taxon>
        <taxon>Sphingobacteriaceae</taxon>
        <taxon>Mucilaginibacter</taxon>
    </lineage>
</organism>
<dbReference type="Proteomes" id="UP000619078">
    <property type="component" value="Unassembled WGS sequence"/>
</dbReference>
<proteinExistence type="inferred from homology"/>
<dbReference type="InterPro" id="IPR010359">
    <property type="entry name" value="IrrE_HExxH"/>
</dbReference>
<reference evidence="3" key="1">
    <citation type="submission" date="2020-09" db="EMBL/GenBank/DDBJ databases">
        <title>Novel species of Mucilaginibacter isolated from a glacier on the Tibetan Plateau.</title>
        <authorList>
            <person name="Liu Q."/>
            <person name="Xin Y.-H."/>
        </authorList>
    </citation>
    <scope>NUCLEOTIDE SEQUENCE</scope>
    <source>
        <strain evidence="3">ZB1P21</strain>
    </source>
</reference>
<dbReference type="SMART" id="SM00530">
    <property type="entry name" value="HTH_XRE"/>
    <property type="match status" value="1"/>
</dbReference>
<dbReference type="Gene3D" id="1.10.10.2910">
    <property type="match status" value="1"/>
</dbReference>
<dbReference type="GO" id="GO:0003677">
    <property type="term" value="F:DNA binding"/>
    <property type="evidence" value="ECO:0007669"/>
    <property type="project" value="InterPro"/>
</dbReference>
<dbReference type="Pfam" id="PF01381">
    <property type="entry name" value="HTH_3"/>
    <property type="match status" value="1"/>
</dbReference>
<dbReference type="PANTHER" id="PTHR43236:SF1">
    <property type="entry name" value="BLL7220 PROTEIN"/>
    <property type="match status" value="1"/>
</dbReference>
<dbReference type="InterPro" id="IPR001387">
    <property type="entry name" value="Cro/C1-type_HTH"/>
</dbReference>
<dbReference type="SUPFAM" id="SSF47413">
    <property type="entry name" value="lambda repressor-like DNA-binding domains"/>
    <property type="match status" value="1"/>
</dbReference>
<accession>A0A926NUB3</accession>
<dbReference type="EMBL" id="JACWMX010000009">
    <property type="protein sequence ID" value="MBD1395132.1"/>
    <property type="molecule type" value="Genomic_DNA"/>
</dbReference>
<dbReference type="InterPro" id="IPR052345">
    <property type="entry name" value="Rad_response_metalloprotease"/>
</dbReference>
<protein>
    <submittedName>
        <fullName evidence="3">ImmA/IrrE family metallo-endopeptidase</fullName>
    </submittedName>
</protein>
<dbReference type="Gene3D" id="1.10.260.40">
    <property type="entry name" value="lambda repressor-like DNA-binding domains"/>
    <property type="match status" value="1"/>
</dbReference>
<keyword evidence="4" id="KW-1185">Reference proteome</keyword>
<comment type="caution">
    <text evidence="3">The sequence shown here is derived from an EMBL/GenBank/DDBJ whole genome shotgun (WGS) entry which is preliminary data.</text>
</comment>
<sequence>MSSIFAERFRSARLLRGLSLQELADELLNKVSRQALHKYEKGDVIPNSEMIGYLCDVLKVRPDFFFREMKIELGEIAFRKLDKLPAKEENRIIEETKDYLSRYLELEEIIGIGSDFINPLAGFGEVSTLEQVEEAANEVRKKWKLGTDPIANTVELLEDNHIKVIEIEAEVGFDGMQTLVNGKIPVIAINISRVKKDDRKRFTVMHELGHLLLTIARDLPDNEKEKLCHYFAGAMLFHADAIKKELGQSRNKLLIQELGVLKEEYGISIQAMVMRAMHVGIISKSYCKNFFAYIREQNWQVEEPYDFTSNEKSKRFKQLLFRALAEDLISLSKAAGFNNKTVAEFKADAYSLV</sequence>